<proteinExistence type="predicted"/>
<feature type="region of interest" description="Disordered" evidence="2">
    <location>
        <begin position="673"/>
        <end position="709"/>
    </location>
</feature>
<dbReference type="PANTHER" id="PTHR18957:SF0">
    <property type="entry name" value="CENTLEIN"/>
    <property type="match status" value="1"/>
</dbReference>
<feature type="compositionally biased region" description="Basic and acidic residues" evidence="2">
    <location>
        <begin position="731"/>
        <end position="751"/>
    </location>
</feature>
<feature type="coiled-coil region" evidence="1">
    <location>
        <begin position="281"/>
        <end position="315"/>
    </location>
</feature>
<dbReference type="EMBL" id="FN655332">
    <property type="protein sequence ID" value="CBY38813.1"/>
    <property type="molecule type" value="Genomic_DNA"/>
</dbReference>
<feature type="coiled-coil region" evidence="1">
    <location>
        <begin position="575"/>
        <end position="637"/>
    </location>
</feature>
<name>E4YTM4_OIKDI</name>
<feature type="coiled-coil region" evidence="1">
    <location>
        <begin position="144"/>
        <end position="234"/>
    </location>
</feature>
<dbReference type="Proteomes" id="UP000011014">
    <property type="component" value="Unassembled WGS sequence"/>
</dbReference>
<keyword evidence="1" id="KW-0175">Coiled coil</keyword>
<evidence type="ECO:0000256" key="2">
    <source>
        <dbReference type="SAM" id="MobiDB-lite"/>
    </source>
</evidence>
<dbReference type="InterPro" id="IPR038810">
    <property type="entry name" value="CNTLN"/>
</dbReference>
<feature type="region of interest" description="Disordered" evidence="2">
    <location>
        <begin position="731"/>
        <end position="770"/>
    </location>
</feature>
<dbReference type="AlphaFoldDB" id="E4YTM4"/>
<feature type="compositionally biased region" description="Basic and acidic residues" evidence="2">
    <location>
        <begin position="680"/>
        <end position="709"/>
    </location>
</feature>
<feature type="coiled-coil region" evidence="1">
    <location>
        <begin position="27"/>
        <end position="83"/>
    </location>
</feature>
<evidence type="ECO:0000313" key="3">
    <source>
        <dbReference type="EMBL" id="CBY38813.1"/>
    </source>
</evidence>
<reference evidence="3" key="1">
    <citation type="journal article" date="2010" name="Science">
        <title>Plasticity of animal genome architecture unmasked by rapid evolution of a pelagic tunicate.</title>
        <authorList>
            <person name="Denoeud F."/>
            <person name="Henriet S."/>
            <person name="Mungpakdee S."/>
            <person name="Aury J.M."/>
            <person name="Da Silva C."/>
            <person name="Brinkmann H."/>
            <person name="Mikhaleva J."/>
            <person name="Olsen L.C."/>
            <person name="Jubin C."/>
            <person name="Canestro C."/>
            <person name="Bouquet J.M."/>
            <person name="Danks G."/>
            <person name="Poulain J."/>
            <person name="Campsteijn C."/>
            <person name="Adamski M."/>
            <person name="Cross I."/>
            <person name="Yadetie F."/>
            <person name="Muffato M."/>
            <person name="Louis A."/>
            <person name="Butcher S."/>
            <person name="Tsagkogeorga G."/>
            <person name="Konrad A."/>
            <person name="Singh S."/>
            <person name="Jensen M.F."/>
            <person name="Cong E.H."/>
            <person name="Eikeseth-Otteraa H."/>
            <person name="Noel B."/>
            <person name="Anthouard V."/>
            <person name="Porcel B.M."/>
            <person name="Kachouri-Lafond R."/>
            <person name="Nishino A."/>
            <person name="Ugolini M."/>
            <person name="Chourrout P."/>
            <person name="Nishida H."/>
            <person name="Aasland R."/>
            <person name="Huzurbazar S."/>
            <person name="Westhof E."/>
            <person name="Delsuc F."/>
            <person name="Lehrach H."/>
            <person name="Reinhardt R."/>
            <person name="Weissenbach J."/>
            <person name="Roy S.W."/>
            <person name="Artiguenave F."/>
            <person name="Postlethwait J.H."/>
            <person name="Manak J.R."/>
            <person name="Thompson E.M."/>
            <person name="Jaillon O."/>
            <person name="Du Pasquier L."/>
            <person name="Boudinot P."/>
            <person name="Liberles D.A."/>
            <person name="Volff J.N."/>
            <person name="Philippe H."/>
            <person name="Lenhard B."/>
            <person name="Roest Crollius H."/>
            <person name="Wincker P."/>
            <person name="Chourrout D."/>
        </authorList>
    </citation>
    <scope>NUCLEOTIDE SEQUENCE [LARGE SCALE GENOMIC DNA]</scope>
</reference>
<gene>
    <name evidence="3" type="ORF">GSOID_T00019339001</name>
</gene>
<dbReference type="GO" id="GO:0005813">
    <property type="term" value="C:centrosome"/>
    <property type="evidence" value="ECO:0007669"/>
    <property type="project" value="TreeGrafter"/>
</dbReference>
<accession>E4YTM4</accession>
<feature type="coiled-coil region" evidence="1">
    <location>
        <begin position="428"/>
        <end position="490"/>
    </location>
</feature>
<dbReference type="PANTHER" id="PTHR18957">
    <property type="entry name" value="CENTLEIN"/>
    <property type="match status" value="1"/>
</dbReference>
<protein>
    <submittedName>
        <fullName evidence="3">Uncharacterized protein</fullName>
    </submittedName>
</protein>
<dbReference type="GO" id="GO:0005814">
    <property type="term" value="C:centriole"/>
    <property type="evidence" value="ECO:0007669"/>
    <property type="project" value="TreeGrafter"/>
</dbReference>
<feature type="compositionally biased region" description="Polar residues" evidence="2">
    <location>
        <begin position="752"/>
        <end position="766"/>
    </location>
</feature>
<dbReference type="GO" id="GO:0010457">
    <property type="term" value="P:centriole-centriole cohesion"/>
    <property type="evidence" value="ECO:0007669"/>
    <property type="project" value="TreeGrafter"/>
</dbReference>
<evidence type="ECO:0000256" key="1">
    <source>
        <dbReference type="SAM" id="Coils"/>
    </source>
</evidence>
<sequence>MSSSLEISIWEERWNSDVRSARALAAFKLKDSEIKRLREENDALREKIFDKSSSRDSRLERRLSDAREQVAALQSQLDASRRNLEIALDGRNDAVTSTRAIKEQLKYAEGRISDLIFQNTELEQNLKDQKYKPRVKPSTTDMTIKNLKDELVEAQQRAEEAINKLAGVKTQRENLATQLQDTRQALQKEKAQSTIASETLRRRQEDLITEQDSVEDLRLQINEQKALITQLQTLHADAQLLLKNQQVQHRQQVIHFKASQKKLLLFCKKLEQKHKKSAGKDNNLKEKIKKLNSTLNEKTNLMLEIEEARARQDEEIISLRFQIQSLLDEAQLAVSKDDVLQTKRQASKEFRDKQLQEVMAMHHKQLTVATERKGAMEAELKNIIEQNGELVESLDQMRAREQELKSKGRLLVKNNLKTNQVNSKIVQSREAEKKLTNLEIKAAHFENQWIIAKDKLDLMEAELHRSEKGCERLKQNLKEVRVKLEGKDLTIEELNGKIEGLKVGRNGRVNDCRPIWDRLCRINFSVDLFSSKLNIVRMRYRKRVDDDVSDVDSVDDHKISSRSAQLEMKMLKNSQSKMSREITELKLKKTDAEAEIRDQRKSHLVVIGERNDFKKARDQLSDECRKLKKENSIQAQRIEAMAVRVEKLSSENTALRNLEDLPDKLRTVQARVKNTTAENSHLRNKLEQIENTVDSDHRRSRSSKEKIDRLQKDLEQKKLLIDDQRSRIKNLEKERQEHRKKIDSLEEKIDEQTSALSQNKRTSQNLRRPGHTQDIKMEKESVSLELHNLRKKVEDLEVQEAKMKIDMNRKEREYQAKKSQIEAQNEELVISNDKALQLLRGRLNEITTAKSELVETVNLLAKDLFTRVGREKAARQSSSHTGVQSKVCEILDISASEFGNLMTDKGDQSWVQSIRDVLDAGAPFADTIANSFKYQLDELTRSCAPVSGR</sequence>
<organism evidence="3">
    <name type="scientific">Oikopleura dioica</name>
    <name type="common">Tunicate</name>
    <dbReference type="NCBI Taxonomy" id="34765"/>
    <lineage>
        <taxon>Eukaryota</taxon>
        <taxon>Metazoa</taxon>
        <taxon>Chordata</taxon>
        <taxon>Tunicata</taxon>
        <taxon>Appendicularia</taxon>
        <taxon>Copelata</taxon>
        <taxon>Oikopleuridae</taxon>
        <taxon>Oikopleura</taxon>
    </lineage>
</organism>